<proteinExistence type="predicted"/>
<evidence type="ECO:0000256" key="1">
    <source>
        <dbReference type="SAM" id="MobiDB-lite"/>
    </source>
</evidence>
<feature type="compositionally biased region" description="Polar residues" evidence="1">
    <location>
        <begin position="290"/>
        <end position="301"/>
    </location>
</feature>
<organism evidence="2 3">
    <name type="scientific">Prorocentrum cordatum</name>
    <dbReference type="NCBI Taxonomy" id="2364126"/>
    <lineage>
        <taxon>Eukaryota</taxon>
        <taxon>Sar</taxon>
        <taxon>Alveolata</taxon>
        <taxon>Dinophyceae</taxon>
        <taxon>Prorocentrales</taxon>
        <taxon>Prorocentraceae</taxon>
        <taxon>Prorocentrum</taxon>
    </lineage>
</organism>
<evidence type="ECO:0008006" key="4">
    <source>
        <dbReference type="Google" id="ProtNLM"/>
    </source>
</evidence>
<dbReference type="EMBL" id="CAUYUJ010017595">
    <property type="protein sequence ID" value="CAK0876100.1"/>
    <property type="molecule type" value="Genomic_DNA"/>
</dbReference>
<dbReference type="Proteomes" id="UP001189429">
    <property type="component" value="Unassembled WGS sequence"/>
</dbReference>
<name>A0ABN9VVK4_9DINO</name>
<accession>A0ABN9VVK4</accession>
<keyword evidence="3" id="KW-1185">Reference proteome</keyword>
<feature type="region of interest" description="Disordered" evidence="1">
    <location>
        <begin position="261"/>
        <end position="303"/>
    </location>
</feature>
<sequence length="315" mass="35388">MPLPPWARRLDFARAGADEAFHARQRAARRSPVGRLHEEFAAEAERALREPGAPRCDAGHLDGGVLCVSLASCAARREHTLRELGAWGLPRRAPAVEADLEVLEWYNSDRVAKYPPCFRCGGIMTCLCPNNVLLVEQVANWLSFRRAWRTMAEGPHDWYLLVEDDVKFTRRAAECWNALVTPALLQRCSGLPCIVRCGWQLWWDYVDDLPPELAEGVVRMSNHCSVLNRSMAADLLQASDRLLSDTSDVFVHERVAPRHRISPCFPPSPTTSRARLQSRPPSDRRAPRVMTQTTPPQSTRRCASRRAPCGRGCSC</sequence>
<reference evidence="2" key="1">
    <citation type="submission" date="2023-10" db="EMBL/GenBank/DDBJ databases">
        <authorList>
            <person name="Chen Y."/>
            <person name="Shah S."/>
            <person name="Dougan E. K."/>
            <person name="Thang M."/>
            <person name="Chan C."/>
        </authorList>
    </citation>
    <scope>NUCLEOTIDE SEQUENCE [LARGE SCALE GENOMIC DNA]</scope>
</reference>
<gene>
    <name evidence="2" type="ORF">PCOR1329_LOCUS60594</name>
</gene>
<evidence type="ECO:0000313" key="2">
    <source>
        <dbReference type="EMBL" id="CAK0876100.1"/>
    </source>
</evidence>
<evidence type="ECO:0000313" key="3">
    <source>
        <dbReference type="Proteomes" id="UP001189429"/>
    </source>
</evidence>
<protein>
    <recommendedName>
        <fullName evidence="4">Hexosyltransferase</fullName>
    </recommendedName>
</protein>
<comment type="caution">
    <text evidence="2">The sequence shown here is derived from an EMBL/GenBank/DDBJ whole genome shotgun (WGS) entry which is preliminary data.</text>
</comment>